<gene>
    <name evidence="2" type="ORF">EV356DRAFT_496937</name>
</gene>
<reference evidence="2" key="1">
    <citation type="journal article" date="2020" name="Stud. Mycol.">
        <title>101 Dothideomycetes genomes: a test case for predicting lifestyles and emergence of pathogens.</title>
        <authorList>
            <person name="Haridas S."/>
            <person name="Albert R."/>
            <person name="Binder M."/>
            <person name="Bloem J."/>
            <person name="Labutti K."/>
            <person name="Salamov A."/>
            <person name="Andreopoulos B."/>
            <person name="Baker S."/>
            <person name="Barry K."/>
            <person name="Bills G."/>
            <person name="Bluhm B."/>
            <person name="Cannon C."/>
            <person name="Castanera R."/>
            <person name="Culley D."/>
            <person name="Daum C."/>
            <person name="Ezra D."/>
            <person name="Gonzalez J."/>
            <person name="Henrissat B."/>
            <person name="Kuo A."/>
            <person name="Liang C."/>
            <person name="Lipzen A."/>
            <person name="Lutzoni F."/>
            <person name="Magnuson J."/>
            <person name="Mondo S."/>
            <person name="Nolan M."/>
            <person name="Ohm R."/>
            <person name="Pangilinan J."/>
            <person name="Park H.-J."/>
            <person name="Ramirez L."/>
            <person name="Alfaro M."/>
            <person name="Sun H."/>
            <person name="Tritt A."/>
            <person name="Yoshinaga Y."/>
            <person name="Zwiers L.-H."/>
            <person name="Turgeon B."/>
            <person name="Goodwin S."/>
            <person name="Spatafora J."/>
            <person name="Crous P."/>
            <person name="Grigoriev I."/>
        </authorList>
    </citation>
    <scope>NUCLEOTIDE SEQUENCE</scope>
    <source>
        <strain evidence="2">Tuck. ex Michener</strain>
    </source>
</reference>
<evidence type="ECO:0000313" key="3">
    <source>
        <dbReference type="Proteomes" id="UP000800092"/>
    </source>
</evidence>
<feature type="compositionally biased region" description="Basic and acidic residues" evidence="1">
    <location>
        <begin position="1"/>
        <end position="24"/>
    </location>
</feature>
<feature type="region of interest" description="Disordered" evidence="1">
    <location>
        <begin position="1"/>
        <end position="72"/>
    </location>
</feature>
<dbReference type="AlphaFoldDB" id="A0A6A6GT59"/>
<dbReference type="EMBL" id="ML991881">
    <property type="protein sequence ID" value="KAF2228972.1"/>
    <property type="molecule type" value="Genomic_DNA"/>
</dbReference>
<proteinExistence type="predicted"/>
<keyword evidence="3" id="KW-1185">Reference proteome</keyword>
<protein>
    <submittedName>
        <fullName evidence="2">Uncharacterized protein</fullName>
    </submittedName>
</protein>
<name>A0A6A6GT59_VIRVR</name>
<feature type="compositionally biased region" description="Basic and acidic residues" evidence="1">
    <location>
        <begin position="41"/>
        <end position="50"/>
    </location>
</feature>
<evidence type="ECO:0000313" key="2">
    <source>
        <dbReference type="EMBL" id="KAF2228972.1"/>
    </source>
</evidence>
<sequence length="72" mass="8305">MRFDVERRVEEEVRRVEEERKAAEEVGENTVVAEEESAAVEVDREEHETPSQEPMPMSEKDRSSLDIPGAFD</sequence>
<organism evidence="2 3">
    <name type="scientific">Viridothelium virens</name>
    <name type="common">Speckled blister lichen</name>
    <name type="synonym">Trypethelium virens</name>
    <dbReference type="NCBI Taxonomy" id="1048519"/>
    <lineage>
        <taxon>Eukaryota</taxon>
        <taxon>Fungi</taxon>
        <taxon>Dikarya</taxon>
        <taxon>Ascomycota</taxon>
        <taxon>Pezizomycotina</taxon>
        <taxon>Dothideomycetes</taxon>
        <taxon>Dothideomycetes incertae sedis</taxon>
        <taxon>Trypetheliales</taxon>
        <taxon>Trypetheliaceae</taxon>
        <taxon>Viridothelium</taxon>
    </lineage>
</organism>
<evidence type="ECO:0000256" key="1">
    <source>
        <dbReference type="SAM" id="MobiDB-lite"/>
    </source>
</evidence>
<accession>A0A6A6GT59</accession>
<dbReference type="Proteomes" id="UP000800092">
    <property type="component" value="Unassembled WGS sequence"/>
</dbReference>